<sequence length="246" mass="27313">MRTIALSEENVYEGPLLLVNAGHPIRTGGHITLVPLEEDGEVYLEKKAASLLGQLFETLRCAGLIVPVSGYRSGGEQQRIYADALRDNGAAFTEKFVAAPGCSEHQTGLAVDLAQSAESIDFLRPSFPREGICGDFRSRAPKYGFIERYGEKKEALTGISHEPWHFRYVGYPHSQFMQDNNLCLEEYVAHLRFYPYRGEHLHIGDTEVFYADAGQAAAGLLLPEDCTQISGNNVDGFIVTVWRRSV</sequence>
<dbReference type="PANTHER" id="PTHR34385">
    <property type="entry name" value="D-ALANYL-D-ALANINE CARBOXYPEPTIDASE"/>
    <property type="match status" value="1"/>
</dbReference>
<protein>
    <submittedName>
        <fullName evidence="2">D-alanyl-D-alanine dipeptidase/carboxypeptidase</fullName>
    </submittedName>
</protein>
<dbReference type="AlphaFoldDB" id="A0A1M5ZET3"/>
<dbReference type="SUPFAM" id="SSF55166">
    <property type="entry name" value="Hedgehog/DD-peptidase"/>
    <property type="match status" value="1"/>
</dbReference>
<keyword evidence="3" id="KW-1185">Reference proteome</keyword>
<dbReference type="OrthoDB" id="9792074at2"/>
<dbReference type="InterPro" id="IPR052179">
    <property type="entry name" value="DD-CPase-like"/>
</dbReference>
<dbReference type="STRING" id="1123282.SAMN02745823_03636"/>
<name>A0A1M5ZET3_9FIRM</name>
<keyword evidence="2" id="KW-0378">Hydrolase</keyword>
<dbReference type="RefSeq" id="WP_073082558.1">
    <property type="nucleotide sequence ID" value="NZ_FQXV01000018.1"/>
</dbReference>
<dbReference type="EMBL" id="FQXV01000018">
    <property type="protein sequence ID" value="SHI22738.1"/>
    <property type="molecule type" value="Genomic_DNA"/>
</dbReference>
<dbReference type="InterPro" id="IPR003709">
    <property type="entry name" value="VanY-like_core_dom"/>
</dbReference>
<dbReference type="Gene3D" id="3.30.200.180">
    <property type="match status" value="1"/>
</dbReference>
<feature type="domain" description="D-alanyl-D-alanine carboxypeptidase-like core" evidence="1">
    <location>
        <begin position="43"/>
        <end position="170"/>
    </location>
</feature>
<dbReference type="Gene3D" id="3.30.1380.10">
    <property type="match status" value="1"/>
</dbReference>
<gene>
    <name evidence="2" type="ORF">SAMN02745823_03636</name>
</gene>
<organism evidence="2 3">
    <name type="scientific">Sporobacter termitidis DSM 10068</name>
    <dbReference type="NCBI Taxonomy" id="1123282"/>
    <lineage>
        <taxon>Bacteria</taxon>
        <taxon>Bacillati</taxon>
        <taxon>Bacillota</taxon>
        <taxon>Clostridia</taxon>
        <taxon>Eubacteriales</taxon>
        <taxon>Oscillospiraceae</taxon>
        <taxon>Sporobacter</taxon>
    </lineage>
</organism>
<evidence type="ECO:0000259" key="1">
    <source>
        <dbReference type="Pfam" id="PF02557"/>
    </source>
</evidence>
<accession>A0A1M5ZET3</accession>
<keyword evidence="2" id="KW-0121">Carboxypeptidase</keyword>
<dbReference type="PANTHER" id="PTHR34385:SF1">
    <property type="entry name" value="PEPTIDOGLYCAN L-ALANYL-D-GLUTAMATE ENDOPEPTIDASE CWLK"/>
    <property type="match status" value="1"/>
</dbReference>
<proteinExistence type="predicted"/>
<dbReference type="Proteomes" id="UP000183995">
    <property type="component" value="Unassembled WGS sequence"/>
</dbReference>
<keyword evidence="2" id="KW-0645">Protease</keyword>
<dbReference type="InterPro" id="IPR009045">
    <property type="entry name" value="Zn_M74/Hedgehog-like"/>
</dbReference>
<evidence type="ECO:0000313" key="2">
    <source>
        <dbReference type="EMBL" id="SHI22738.1"/>
    </source>
</evidence>
<reference evidence="2 3" key="1">
    <citation type="submission" date="2016-11" db="EMBL/GenBank/DDBJ databases">
        <authorList>
            <person name="Jaros S."/>
            <person name="Januszkiewicz K."/>
            <person name="Wedrychowicz H."/>
        </authorList>
    </citation>
    <scope>NUCLEOTIDE SEQUENCE [LARGE SCALE GENOMIC DNA]</scope>
    <source>
        <strain evidence="2 3">DSM 10068</strain>
    </source>
</reference>
<dbReference type="GO" id="GO:0006508">
    <property type="term" value="P:proteolysis"/>
    <property type="evidence" value="ECO:0007669"/>
    <property type="project" value="InterPro"/>
</dbReference>
<dbReference type="GO" id="GO:0004180">
    <property type="term" value="F:carboxypeptidase activity"/>
    <property type="evidence" value="ECO:0007669"/>
    <property type="project" value="UniProtKB-KW"/>
</dbReference>
<dbReference type="Pfam" id="PF02557">
    <property type="entry name" value="VanY"/>
    <property type="match status" value="1"/>
</dbReference>
<evidence type="ECO:0000313" key="3">
    <source>
        <dbReference type="Proteomes" id="UP000183995"/>
    </source>
</evidence>